<evidence type="ECO:0000259" key="5">
    <source>
        <dbReference type="PROSITE" id="PS50158"/>
    </source>
</evidence>
<dbReference type="Pfam" id="PF00098">
    <property type="entry name" value="zf-CCHC"/>
    <property type="match status" value="1"/>
</dbReference>
<evidence type="ECO:0000259" key="4">
    <source>
        <dbReference type="PROSITE" id="PS50102"/>
    </source>
</evidence>
<dbReference type="PROSITE" id="PS50102">
    <property type="entry name" value="RRM"/>
    <property type="match status" value="1"/>
</dbReference>
<dbReference type="GO" id="GO:0003723">
    <property type="term" value="F:RNA binding"/>
    <property type="evidence" value="ECO:0007669"/>
    <property type="project" value="UniProtKB-UniRule"/>
</dbReference>
<sequence length="684" mass="77999">MSLYIGNLSSRIRGHELERVFQRFGRCNVRLKDGYGFVVYDFPPNAEKALRALQNRNICGLPLTLTWSNKQPRPGNRFARANRANEPQRDWDSVRGGDYMRKKLADLEDQPDNRMNFKQPDINGRRLSPAEMHDEEAIFQPDVAKEITGKDRHDFREDFLDDIGTVERDRWGEQSSDLPDENGVKDGVEFDRYEPTTSYYEKNDDENHQVLYSGGSIQRKSAEDTGRDNLTEKNPHQSKTAKHRGLCYRCGGSGHKIRNCPEKNPSLKNLSMIGCRIDDTIDRSKHEGKPERYRSRSREKLRSSRDVSSTRRLKHEIKLGSRRHRRSMSNGSSPVAKETDRSWRKDYGGNKRSRKEIHPRKEHSTMKARSSFSSPLHFDKIASKLRSTSRSSKRAQRSRSHTRSKSVSPRVHSISSDSKSSSASHYSRSRSPTSLSLSVSFGQPLPPSSKKGQLNLKGSLDNPSTLVSKEDLIEQEEPANGDSYLEVAKLEDNMVIVNNDVAVAYSEEETKMEEHELLQKDNYKYKIPSRPLNEGPSPSTLEAVKAVSSGNFFPESSMTETGYPDSDVLMMEPMTPPTKMPELEAYGSSYSSNSTSISSDELSMVFKHYGLDLQDENENHLPAEAYFGSARLWPWHIIYYRRLKKGPVTIENYAKRVEQNKEFHIVDKYIRSSSGWGGPGQENP</sequence>
<dbReference type="EMBL" id="GGEC01033248">
    <property type="protein sequence ID" value="MBX13732.1"/>
    <property type="molecule type" value="Transcribed_RNA"/>
</dbReference>
<organism evidence="6">
    <name type="scientific">Rhizophora mucronata</name>
    <name type="common">Asiatic mangrove</name>
    <dbReference type="NCBI Taxonomy" id="61149"/>
    <lineage>
        <taxon>Eukaryota</taxon>
        <taxon>Viridiplantae</taxon>
        <taxon>Streptophyta</taxon>
        <taxon>Embryophyta</taxon>
        <taxon>Tracheophyta</taxon>
        <taxon>Spermatophyta</taxon>
        <taxon>Magnoliopsida</taxon>
        <taxon>eudicotyledons</taxon>
        <taxon>Gunneridae</taxon>
        <taxon>Pentapetalae</taxon>
        <taxon>rosids</taxon>
        <taxon>fabids</taxon>
        <taxon>Malpighiales</taxon>
        <taxon>Rhizophoraceae</taxon>
        <taxon>Rhizophora</taxon>
    </lineage>
</organism>
<evidence type="ECO:0000256" key="1">
    <source>
        <dbReference type="PROSITE-ProRule" id="PRU00047"/>
    </source>
</evidence>
<dbReference type="PANTHER" id="PTHR48038:SF2">
    <property type="entry name" value="OS02G0536400 PROTEIN"/>
    <property type="match status" value="1"/>
</dbReference>
<feature type="region of interest" description="Disordered" evidence="3">
    <location>
        <begin position="214"/>
        <end position="248"/>
    </location>
</feature>
<feature type="compositionally biased region" description="Basic residues" evidence="3">
    <location>
        <begin position="351"/>
        <end position="361"/>
    </location>
</feature>
<dbReference type="Pfam" id="PF00076">
    <property type="entry name" value="RRM_1"/>
    <property type="match status" value="1"/>
</dbReference>
<dbReference type="SUPFAM" id="SSF54928">
    <property type="entry name" value="RNA-binding domain, RBD"/>
    <property type="match status" value="1"/>
</dbReference>
<feature type="compositionally biased region" description="Low complexity" evidence="3">
    <location>
        <begin position="413"/>
        <end position="440"/>
    </location>
</feature>
<dbReference type="SUPFAM" id="SSF57756">
    <property type="entry name" value="Retrovirus zinc finger-like domains"/>
    <property type="match status" value="1"/>
</dbReference>
<dbReference type="Gene3D" id="3.30.70.330">
    <property type="match status" value="1"/>
</dbReference>
<feature type="region of interest" description="Disordered" evidence="3">
    <location>
        <begin position="281"/>
        <end position="464"/>
    </location>
</feature>
<protein>
    <submittedName>
        <fullName evidence="6">Uncharacterized protein LOC107431933 isoform X1</fullName>
    </submittedName>
</protein>
<evidence type="ECO:0000256" key="3">
    <source>
        <dbReference type="SAM" id="MobiDB-lite"/>
    </source>
</evidence>
<dbReference type="GO" id="GO:0008270">
    <property type="term" value="F:zinc ion binding"/>
    <property type="evidence" value="ECO:0007669"/>
    <property type="project" value="UniProtKB-KW"/>
</dbReference>
<dbReference type="InterPro" id="IPR000504">
    <property type="entry name" value="RRM_dom"/>
</dbReference>
<reference evidence="6" key="1">
    <citation type="submission" date="2018-02" db="EMBL/GenBank/DDBJ databases">
        <title>Rhizophora mucronata_Transcriptome.</title>
        <authorList>
            <person name="Meera S.P."/>
            <person name="Sreeshan A."/>
            <person name="Augustine A."/>
        </authorList>
    </citation>
    <scope>NUCLEOTIDE SEQUENCE</scope>
    <source>
        <tissue evidence="6">Leaf</tissue>
    </source>
</reference>
<dbReference type="SMART" id="SM00360">
    <property type="entry name" value="RRM"/>
    <property type="match status" value="1"/>
</dbReference>
<feature type="compositionally biased region" description="Basic residues" evidence="3">
    <location>
        <begin position="311"/>
        <end position="327"/>
    </location>
</feature>
<dbReference type="AlphaFoldDB" id="A0A2P2L6Y6"/>
<accession>A0A2P2L6Y6</accession>
<keyword evidence="1" id="KW-0479">Metal-binding</keyword>
<keyword evidence="1" id="KW-0862">Zinc</keyword>
<dbReference type="InterPro" id="IPR036875">
    <property type="entry name" value="Znf_CCHC_sf"/>
</dbReference>
<dbReference type="Gene3D" id="4.10.60.10">
    <property type="entry name" value="Zinc finger, CCHC-type"/>
    <property type="match status" value="1"/>
</dbReference>
<feature type="compositionally biased region" description="Basic and acidic residues" evidence="3">
    <location>
        <begin position="220"/>
        <end position="235"/>
    </location>
</feature>
<dbReference type="SMART" id="SM00343">
    <property type="entry name" value="ZnF_C2HC"/>
    <property type="match status" value="1"/>
</dbReference>
<feature type="compositionally biased region" description="Basic and acidic residues" evidence="3">
    <location>
        <begin position="337"/>
        <end position="349"/>
    </location>
</feature>
<proteinExistence type="predicted"/>
<feature type="compositionally biased region" description="Basic residues" evidence="3">
    <location>
        <begin position="391"/>
        <end position="404"/>
    </location>
</feature>
<feature type="compositionally biased region" description="Basic and acidic residues" evidence="3">
    <location>
        <begin position="281"/>
        <end position="309"/>
    </location>
</feature>
<feature type="domain" description="RRM" evidence="4">
    <location>
        <begin position="1"/>
        <end position="70"/>
    </location>
</feature>
<dbReference type="InterPro" id="IPR012677">
    <property type="entry name" value="Nucleotide-bd_a/b_plait_sf"/>
</dbReference>
<keyword evidence="1" id="KW-0863">Zinc-finger</keyword>
<evidence type="ECO:0000313" key="6">
    <source>
        <dbReference type="EMBL" id="MBX13732.1"/>
    </source>
</evidence>
<dbReference type="PANTHER" id="PTHR48038">
    <property type="entry name" value="RIBONUCLEOPROTEIN RB97D"/>
    <property type="match status" value="1"/>
</dbReference>
<dbReference type="InterPro" id="IPR035979">
    <property type="entry name" value="RBD_domain_sf"/>
</dbReference>
<dbReference type="InterPro" id="IPR001878">
    <property type="entry name" value="Znf_CCHC"/>
</dbReference>
<dbReference type="EMBL" id="GGEC01033254">
    <property type="protein sequence ID" value="MBX13738.1"/>
    <property type="molecule type" value="Transcribed_RNA"/>
</dbReference>
<dbReference type="EMBL" id="GGEC01033249">
    <property type="protein sequence ID" value="MBX13733.1"/>
    <property type="molecule type" value="Transcribed_RNA"/>
</dbReference>
<name>A0A2P2L6Y6_RHIMU</name>
<dbReference type="PROSITE" id="PS50158">
    <property type="entry name" value="ZF_CCHC"/>
    <property type="match status" value="1"/>
</dbReference>
<feature type="domain" description="CCHC-type" evidence="5">
    <location>
        <begin position="247"/>
        <end position="262"/>
    </location>
</feature>
<keyword evidence="2" id="KW-0694">RNA-binding</keyword>
<evidence type="ECO:0000256" key="2">
    <source>
        <dbReference type="PROSITE-ProRule" id="PRU00176"/>
    </source>
</evidence>